<dbReference type="InterPro" id="IPR017853">
    <property type="entry name" value="GH"/>
</dbReference>
<comment type="caution">
    <text evidence="5">The sequence shown here is derived from an EMBL/GenBank/DDBJ whole genome shotgun (WGS) entry which is preliminary data.</text>
</comment>
<dbReference type="InterPro" id="IPR000322">
    <property type="entry name" value="Glyco_hydro_31_TIM"/>
</dbReference>
<organism evidence="5 6">
    <name type="scientific">Paucilactobacillus suebicus DSM 5007 = KCTC 3549</name>
    <dbReference type="NCBI Taxonomy" id="1423807"/>
    <lineage>
        <taxon>Bacteria</taxon>
        <taxon>Bacillati</taxon>
        <taxon>Bacillota</taxon>
        <taxon>Bacilli</taxon>
        <taxon>Lactobacillales</taxon>
        <taxon>Lactobacillaceae</taxon>
        <taxon>Paucilactobacillus</taxon>
    </lineage>
</organism>
<dbReference type="AlphaFoldDB" id="A0A0R1W2C3"/>
<name>A0A0R1W2C3_9LACO</name>
<dbReference type="GO" id="GO:0004553">
    <property type="term" value="F:hydrolase activity, hydrolyzing O-glycosyl compounds"/>
    <property type="evidence" value="ECO:0007669"/>
    <property type="project" value="InterPro"/>
</dbReference>
<proteinExistence type="inferred from homology"/>
<dbReference type="RefSeq" id="WP_010621331.1">
    <property type="nucleotide sequence ID" value="NZ_AZGF01000015.1"/>
</dbReference>
<accession>A0A0R1W2C3</accession>
<dbReference type="Proteomes" id="UP000051820">
    <property type="component" value="Unassembled WGS sequence"/>
</dbReference>
<dbReference type="GO" id="GO:0005975">
    <property type="term" value="P:carbohydrate metabolic process"/>
    <property type="evidence" value="ECO:0007669"/>
    <property type="project" value="InterPro"/>
</dbReference>
<comment type="similarity">
    <text evidence="1 2">Belongs to the glycosyl hydrolase 31 family.</text>
</comment>
<evidence type="ECO:0000256" key="1">
    <source>
        <dbReference type="ARBA" id="ARBA00007806"/>
    </source>
</evidence>
<dbReference type="SUPFAM" id="SSF51011">
    <property type="entry name" value="Glycosyl hydrolase domain"/>
    <property type="match status" value="1"/>
</dbReference>
<keyword evidence="6" id="KW-1185">Reference proteome</keyword>
<sequence length="673" mass="77837">MSLIKQNNKLTIHDQTVTFNNRILFQQTNESPILFLGHGEENIKMYRGNFDIHDHVEERIPLTMMDITEENEFLEINFGFQEQQYVTLKLQLDDVGRLRIQPTIDFGEWNRLWIRIKADENENVYGAGEQMSHFNLRGRHFPLWTSEPGIGRNKKNMTTFLADAKDHAGGDYYTTNYPETTFVSTNHYYCHTDSYYYADFDFSNNEYHELQYWGIPDEWIFETAETYVDLIGKLSNLLGRQFGLPDWTNDGINVGLQGGTERINTIIKTMKNRDVQIAGIWAQDWEGTQTTSFGKRNYWNWHYDDQLYPGLPSQIKTWHEQGMKFLGYINPYVVNGSPMFEDGRNGGYFAKNQDGRNYLVDFGEFECAVVDFTNPEAFIWFKTVIKVNLIDAGLDGWMADFGEYLPTDVVLHDHSDPMVMHNKWPVLWAKCNYEAVHEAGKQDDIVYFMRAGAAGSQTYNQLLWAGDQSVNWSLDDGLASTIPAALSAGMTGNTLTHSDIGGYTSMYGNVRDKELFMRWAEMAAFTPFMRSHEGNRPASNFQVYNDDGALDHLAKFTKIFQQLKPYRQTVIDEAVNQGLPAQRPLFMHYEDDVNAYDIQYEYLFGRDLLVAPVYEADQVSRHVYLPNDEWINLWSGEQLTGGDYDVEAQIGRIPVFYRRDSPLKPLFEKLKSS</sequence>
<dbReference type="InterPro" id="IPR013780">
    <property type="entry name" value="Glyco_hydro_b"/>
</dbReference>
<dbReference type="InterPro" id="IPR044112">
    <property type="entry name" value="YihQ_TIM-like"/>
</dbReference>
<dbReference type="Gene3D" id="2.60.40.1760">
    <property type="entry name" value="glycosyl hydrolase (family 31)"/>
    <property type="match status" value="1"/>
</dbReference>
<dbReference type="SUPFAM" id="SSF51445">
    <property type="entry name" value="(Trans)glycosidases"/>
    <property type="match status" value="1"/>
</dbReference>
<dbReference type="SUPFAM" id="SSF74650">
    <property type="entry name" value="Galactose mutarotase-like"/>
    <property type="match status" value="1"/>
</dbReference>
<dbReference type="InterPro" id="IPR048395">
    <property type="entry name" value="Glyco_hydro_31_C"/>
</dbReference>
<dbReference type="CDD" id="cd06594">
    <property type="entry name" value="GH31_glucosidase_YihQ"/>
    <property type="match status" value="1"/>
</dbReference>
<dbReference type="EMBL" id="AZGF01000015">
    <property type="protein sequence ID" value="KRM11757.1"/>
    <property type="molecule type" value="Genomic_DNA"/>
</dbReference>
<dbReference type="Gene3D" id="2.60.40.1180">
    <property type="entry name" value="Golgi alpha-mannosidase II"/>
    <property type="match status" value="1"/>
</dbReference>
<evidence type="ECO:0000256" key="2">
    <source>
        <dbReference type="RuleBase" id="RU361185"/>
    </source>
</evidence>
<dbReference type="PATRIC" id="fig|1423807.3.peg.554"/>
<evidence type="ECO:0000259" key="4">
    <source>
        <dbReference type="Pfam" id="PF21365"/>
    </source>
</evidence>
<gene>
    <name evidence="5" type="ORF">FD16_GL000546</name>
</gene>
<dbReference type="Pfam" id="PF21365">
    <property type="entry name" value="Glyco_hydro_31_3rd"/>
    <property type="match status" value="1"/>
</dbReference>
<dbReference type="NCBIfam" id="NF007746">
    <property type="entry name" value="PRK10426.1"/>
    <property type="match status" value="1"/>
</dbReference>
<reference evidence="5 6" key="1">
    <citation type="journal article" date="2015" name="Genome Announc.">
        <title>Expanding the biotechnology potential of lactobacilli through comparative genomics of 213 strains and associated genera.</title>
        <authorList>
            <person name="Sun Z."/>
            <person name="Harris H.M."/>
            <person name="McCann A."/>
            <person name="Guo C."/>
            <person name="Argimon S."/>
            <person name="Zhang W."/>
            <person name="Yang X."/>
            <person name="Jeffery I.B."/>
            <person name="Cooney J.C."/>
            <person name="Kagawa T.F."/>
            <person name="Liu W."/>
            <person name="Song Y."/>
            <person name="Salvetti E."/>
            <person name="Wrobel A."/>
            <person name="Rasinkangas P."/>
            <person name="Parkhill J."/>
            <person name="Rea M.C."/>
            <person name="O'Sullivan O."/>
            <person name="Ritari J."/>
            <person name="Douillard F.P."/>
            <person name="Paul Ross R."/>
            <person name="Yang R."/>
            <person name="Briner A.E."/>
            <person name="Felis G.E."/>
            <person name="de Vos W.M."/>
            <person name="Barrangou R."/>
            <person name="Klaenhammer T.R."/>
            <person name="Caufield P.W."/>
            <person name="Cui Y."/>
            <person name="Zhang H."/>
            <person name="O'Toole P.W."/>
        </authorList>
    </citation>
    <scope>NUCLEOTIDE SEQUENCE [LARGE SCALE GENOMIC DNA]</scope>
    <source>
        <strain evidence="5 6">DSM 5007</strain>
    </source>
</reference>
<dbReference type="PANTHER" id="PTHR46959">
    <property type="entry name" value="SULFOQUINOVOSIDASE"/>
    <property type="match status" value="1"/>
</dbReference>
<evidence type="ECO:0000259" key="3">
    <source>
        <dbReference type="Pfam" id="PF01055"/>
    </source>
</evidence>
<protein>
    <submittedName>
        <fullName evidence="5">Alpha-glucosidase</fullName>
    </submittedName>
</protein>
<dbReference type="CDD" id="cd14752">
    <property type="entry name" value="GH31_N"/>
    <property type="match status" value="1"/>
</dbReference>
<keyword evidence="2" id="KW-0378">Hydrolase</keyword>
<dbReference type="GO" id="GO:0030246">
    <property type="term" value="F:carbohydrate binding"/>
    <property type="evidence" value="ECO:0007669"/>
    <property type="project" value="InterPro"/>
</dbReference>
<keyword evidence="2" id="KW-0326">Glycosidase</keyword>
<dbReference type="eggNOG" id="COG1501">
    <property type="taxonomic scope" value="Bacteria"/>
</dbReference>
<evidence type="ECO:0000313" key="5">
    <source>
        <dbReference type="EMBL" id="KRM11757.1"/>
    </source>
</evidence>
<dbReference type="InterPro" id="IPR052990">
    <property type="entry name" value="Sulfoquinovosidase_GH31"/>
</dbReference>
<dbReference type="STRING" id="1423807.FD16_GL000546"/>
<dbReference type="PANTHER" id="PTHR46959:SF2">
    <property type="entry name" value="SULFOQUINOVOSIDASE"/>
    <property type="match status" value="1"/>
</dbReference>
<feature type="domain" description="Glycoside hydrolase family 31 TIM barrel" evidence="3">
    <location>
        <begin position="260"/>
        <end position="566"/>
    </location>
</feature>
<dbReference type="InterPro" id="IPR011013">
    <property type="entry name" value="Gal_mutarotase_sf_dom"/>
</dbReference>
<dbReference type="OrthoDB" id="176168at2"/>
<dbReference type="Gene3D" id="3.20.20.80">
    <property type="entry name" value="Glycosidases"/>
    <property type="match status" value="1"/>
</dbReference>
<evidence type="ECO:0000313" key="6">
    <source>
        <dbReference type="Proteomes" id="UP000051820"/>
    </source>
</evidence>
<dbReference type="Pfam" id="PF01055">
    <property type="entry name" value="Glyco_hydro_31_2nd"/>
    <property type="match status" value="1"/>
</dbReference>
<feature type="domain" description="Glycosyl hydrolase family 31 C-terminal" evidence="4">
    <location>
        <begin position="578"/>
        <end position="661"/>
    </location>
</feature>